<organism evidence="7">
    <name type="scientific">Archaeoglobus fulgidus</name>
    <dbReference type="NCBI Taxonomy" id="2234"/>
    <lineage>
        <taxon>Archaea</taxon>
        <taxon>Methanobacteriati</taxon>
        <taxon>Methanobacteriota</taxon>
        <taxon>Archaeoglobi</taxon>
        <taxon>Archaeoglobales</taxon>
        <taxon>Archaeoglobaceae</taxon>
        <taxon>Archaeoglobus</taxon>
    </lineage>
</organism>
<dbReference type="CDD" id="cd00090">
    <property type="entry name" value="HTH_ARSR"/>
    <property type="match status" value="1"/>
</dbReference>
<dbReference type="InterPro" id="IPR011991">
    <property type="entry name" value="ArsR-like_HTH"/>
</dbReference>
<dbReference type="InterPro" id="IPR001845">
    <property type="entry name" value="HTH_ArsR_DNA-bd_dom"/>
</dbReference>
<dbReference type="Gene3D" id="1.10.10.10">
    <property type="entry name" value="Winged helix-like DNA-binding domain superfamily/Winged helix DNA-binding domain"/>
    <property type="match status" value="1"/>
</dbReference>
<feature type="domain" description="HTH arsR-type" evidence="6">
    <location>
        <begin position="8"/>
        <end position="86"/>
    </location>
</feature>
<keyword evidence="4" id="KW-0472">Membrane</keyword>
<feature type="domain" description="HTH marR-type" evidence="5">
    <location>
        <begin position="3"/>
        <end position="112"/>
    </location>
</feature>
<evidence type="ECO:0000256" key="4">
    <source>
        <dbReference type="SAM" id="Phobius"/>
    </source>
</evidence>
<keyword evidence="1" id="KW-0805">Transcription regulation</keyword>
<dbReference type="GO" id="GO:0003677">
    <property type="term" value="F:DNA binding"/>
    <property type="evidence" value="ECO:0007669"/>
    <property type="project" value="UniProtKB-KW"/>
</dbReference>
<evidence type="ECO:0000259" key="5">
    <source>
        <dbReference type="SMART" id="SM00347"/>
    </source>
</evidence>
<protein>
    <submittedName>
        <fullName evidence="7">ArsR family transcriptional regulator</fullName>
    </submittedName>
</protein>
<comment type="caution">
    <text evidence="7">The sequence shown here is derived from an EMBL/GenBank/DDBJ whole genome shotgun (WGS) entry which is preliminary data.</text>
</comment>
<dbReference type="Pfam" id="PF01022">
    <property type="entry name" value="HTH_5"/>
    <property type="match status" value="1"/>
</dbReference>
<dbReference type="InterPro" id="IPR051011">
    <property type="entry name" value="Metal_resp_trans_reg"/>
</dbReference>
<keyword evidence="4" id="KW-0812">Transmembrane</keyword>
<dbReference type="AlphaFoldDB" id="A0A7J2THX9"/>
<evidence type="ECO:0000256" key="1">
    <source>
        <dbReference type="ARBA" id="ARBA00023015"/>
    </source>
</evidence>
<sequence length="123" mass="14300">MDRLLEKRKLALLSERKLEILKKLNGRRMTLSELSKELEISKSSVKGHLNKLVDAELIRRLNEGRKWIYYKLTDKGRKALYEESRKSILMLILSILSILIGISMAKISAPDLRLLKEVKIKIN</sequence>
<keyword evidence="2" id="KW-0238">DNA-binding</keyword>
<dbReference type="SMART" id="SM00418">
    <property type="entry name" value="HTH_ARSR"/>
    <property type="match status" value="1"/>
</dbReference>
<evidence type="ECO:0000313" key="7">
    <source>
        <dbReference type="EMBL" id="HEH34948.1"/>
    </source>
</evidence>
<dbReference type="EMBL" id="DSLA01000036">
    <property type="protein sequence ID" value="HEH34948.1"/>
    <property type="molecule type" value="Genomic_DNA"/>
</dbReference>
<dbReference type="InterPro" id="IPR036388">
    <property type="entry name" value="WH-like_DNA-bd_sf"/>
</dbReference>
<reference evidence="7" key="1">
    <citation type="journal article" date="2020" name="mSystems">
        <title>Genome- and Community-Level Interaction Insights into Carbon Utilization and Element Cycling Functions of Hydrothermarchaeota in Hydrothermal Sediment.</title>
        <authorList>
            <person name="Zhou Z."/>
            <person name="Liu Y."/>
            <person name="Xu W."/>
            <person name="Pan J."/>
            <person name="Luo Z.H."/>
            <person name="Li M."/>
        </authorList>
    </citation>
    <scope>NUCLEOTIDE SEQUENCE [LARGE SCALE GENOMIC DNA]</scope>
    <source>
        <strain evidence="7">SpSt-26</strain>
    </source>
</reference>
<feature type="transmembrane region" description="Helical" evidence="4">
    <location>
        <begin position="87"/>
        <end position="107"/>
    </location>
</feature>
<name>A0A7J2THX9_ARCFL</name>
<gene>
    <name evidence="7" type="ORF">ENP88_02090</name>
</gene>
<dbReference type="SMART" id="SM00347">
    <property type="entry name" value="HTH_MARR"/>
    <property type="match status" value="1"/>
</dbReference>
<dbReference type="SUPFAM" id="SSF46785">
    <property type="entry name" value="Winged helix' DNA-binding domain"/>
    <property type="match status" value="1"/>
</dbReference>
<dbReference type="PANTHER" id="PTHR43132">
    <property type="entry name" value="ARSENICAL RESISTANCE OPERON REPRESSOR ARSR-RELATED"/>
    <property type="match status" value="1"/>
</dbReference>
<evidence type="ECO:0000256" key="2">
    <source>
        <dbReference type="ARBA" id="ARBA00023125"/>
    </source>
</evidence>
<proteinExistence type="predicted"/>
<evidence type="ECO:0000259" key="6">
    <source>
        <dbReference type="SMART" id="SM00418"/>
    </source>
</evidence>
<accession>A0A7J2THX9</accession>
<dbReference type="PANTHER" id="PTHR43132:SF2">
    <property type="entry name" value="ARSENICAL RESISTANCE OPERON REPRESSOR ARSR-RELATED"/>
    <property type="match status" value="1"/>
</dbReference>
<dbReference type="GO" id="GO:0003700">
    <property type="term" value="F:DNA-binding transcription factor activity"/>
    <property type="evidence" value="ECO:0007669"/>
    <property type="project" value="InterPro"/>
</dbReference>
<dbReference type="InterPro" id="IPR036390">
    <property type="entry name" value="WH_DNA-bd_sf"/>
</dbReference>
<dbReference type="InterPro" id="IPR000835">
    <property type="entry name" value="HTH_MarR-typ"/>
</dbReference>
<keyword evidence="4" id="KW-1133">Transmembrane helix</keyword>
<evidence type="ECO:0000256" key="3">
    <source>
        <dbReference type="ARBA" id="ARBA00023163"/>
    </source>
</evidence>
<keyword evidence="3" id="KW-0804">Transcription</keyword>